<evidence type="ECO:0000256" key="1">
    <source>
        <dbReference type="SAM" id="MobiDB-lite"/>
    </source>
</evidence>
<gene>
    <name evidence="2" type="ORF">COHA_002183</name>
</gene>
<keyword evidence="3" id="KW-1185">Reference proteome</keyword>
<dbReference type="Pfam" id="PF06101">
    <property type="entry name" value="Vps62"/>
    <property type="match status" value="1"/>
</dbReference>
<feature type="region of interest" description="Disordered" evidence="1">
    <location>
        <begin position="399"/>
        <end position="469"/>
    </location>
</feature>
<dbReference type="InterPro" id="IPR009291">
    <property type="entry name" value="Vps62"/>
</dbReference>
<dbReference type="AlphaFoldDB" id="A0AAD5H8C9"/>
<feature type="compositionally biased region" description="Gly residues" evidence="1">
    <location>
        <begin position="450"/>
        <end position="459"/>
    </location>
</feature>
<sequence length="527" mass="56135">MPQLLRSKEEALQACAEQHHALVKCFKTCSFASSFTGCCTAEHKAFWECYTRERGTNQTKVHSWLDGLFGGEGGSRSGGSSSSGEAAATPSAAQQAQHPSSQQVPAQHAEQQQAQQTPEGLELQQQPHQQGQQQPGRRRWWRWCADFFLQHSELRQRDAAGAEAVLLPHGAVAGPLLLEAQVRAPPGSRLWLELHPDARTGMPKDQLADVPVYAHPKAVVRADGSVEALEITYITIYAHNGPYRVGGVPFLQTGAHDGDIEHCTARVDHATGELLGFWYNAHRCRDGCWVAAPQVPRCRNGSIAAFVAKHGHGVYPSAGRVYRHFCLGNDLCSSSGPVWRPRRVVLLPPLEHEDAGDSPAAISQHHGGAVPLDAALDGCGPGSSECGIEQGLGSLSLGPAEQQQQQPAGGEVVGPAAEHASNGHGNSGTAPTTIPRRHRKLPHVSSRGSGLAGSGGSYGNGLAPDGDSLPAVELDDPCLWLGFSGDWGGDGPPGPAFQSWYHSAECPVSRSPLLRVVGHFVHEPKSL</sequence>
<feature type="compositionally biased region" description="Polar residues" evidence="1">
    <location>
        <begin position="423"/>
        <end position="432"/>
    </location>
</feature>
<evidence type="ECO:0000313" key="3">
    <source>
        <dbReference type="Proteomes" id="UP001205105"/>
    </source>
</evidence>
<dbReference type="PANTHER" id="PTHR48174:SF5">
    <property type="entry name" value="VACUOLAR PROTEIN SORTING-ASSOCIATED PROTEIN 62"/>
    <property type="match status" value="1"/>
</dbReference>
<feature type="compositionally biased region" description="Low complexity" evidence="1">
    <location>
        <begin position="78"/>
        <end position="116"/>
    </location>
</feature>
<feature type="region of interest" description="Disordered" evidence="1">
    <location>
        <begin position="72"/>
        <end position="137"/>
    </location>
</feature>
<protein>
    <submittedName>
        <fullName evidence="2">Uncharacterized protein</fullName>
    </submittedName>
</protein>
<dbReference type="EMBL" id="JADXDR010000032">
    <property type="protein sequence ID" value="KAI7844385.1"/>
    <property type="molecule type" value="Genomic_DNA"/>
</dbReference>
<comment type="caution">
    <text evidence="2">The sequence shown here is derived from an EMBL/GenBank/DDBJ whole genome shotgun (WGS) entry which is preliminary data.</text>
</comment>
<evidence type="ECO:0000313" key="2">
    <source>
        <dbReference type="EMBL" id="KAI7844385.1"/>
    </source>
</evidence>
<accession>A0AAD5H8C9</accession>
<dbReference type="Proteomes" id="UP001205105">
    <property type="component" value="Unassembled WGS sequence"/>
</dbReference>
<dbReference type="PANTHER" id="PTHR48174">
    <property type="entry name" value="DUF946 FAMILY PROTEIN"/>
    <property type="match status" value="1"/>
</dbReference>
<feature type="compositionally biased region" description="Low complexity" evidence="1">
    <location>
        <begin position="399"/>
        <end position="414"/>
    </location>
</feature>
<name>A0AAD5H8C9_9CHLO</name>
<feature type="compositionally biased region" description="Low complexity" evidence="1">
    <location>
        <begin position="124"/>
        <end position="135"/>
    </location>
</feature>
<reference evidence="2" key="1">
    <citation type="submission" date="2020-11" db="EMBL/GenBank/DDBJ databases">
        <title>Chlorella ohadii genome sequencing and assembly.</title>
        <authorList>
            <person name="Murik O."/>
            <person name="Treves H."/>
            <person name="Kedem I."/>
            <person name="Shotland Y."/>
            <person name="Kaplan A."/>
        </authorList>
    </citation>
    <scope>NUCLEOTIDE SEQUENCE</scope>
    <source>
        <strain evidence="2">1</strain>
    </source>
</reference>
<organism evidence="2 3">
    <name type="scientific">Chlorella ohadii</name>
    <dbReference type="NCBI Taxonomy" id="2649997"/>
    <lineage>
        <taxon>Eukaryota</taxon>
        <taxon>Viridiplantae</taxon>
        <taxon>Chlorophyta</taxon>
        <taxon>core chlorophytes</taxon>
        <taxon>Trebouxiophyceae</taxon>
        <taxon>Chlorellales</taxon>
        <taxon>Chlorellaceae</taxon>
        <taxon>Chlorella clade</taxon>
        <taxon>Chlorella</taxon>
    </lineage>
</organism>
<proteinExistence type="predicted"/>